<evidence type="ECO:0000256" key="1">
    <source>
        <dbReference type="SAM" id="Phobius"/>
    </source>
</evidence>
<dbReference type="InterPro" id="IPR016833">
    <property type="entry name" value="Put_Na-Bile_cotransptr"/>
</dbReference>
<dbReference type="PANTHER" id="PTHR18640:SF5">
    <property type="entry name" value="SODIUM_BILE ACID COTRANSPORTER 7"/>
    <property type="match status" value="1"/>
</dbReference>
<feature type="transmembrane region" description="Helical" evidence="1">
    <location>
        <begin position="103"/>
        <end position="128"/>
    </location>
</feature>
<gene>
    <name evidence="2" type="ORF">H8S84_17545</name>
</gene>
<dbReference type="Gene3D" id="1.20.1530.20">
    <property type="match status" value="1"/>
</dbReference>
<feature type="transmembrane region" description="Helical" evidence="1">
    <location>
        <begin position="43"/>
        <end position="59"/>
    </location>
</feature>
<feature type="transmembrane region" description="Helical" evidence="1">
    <location>
        <begin position="174"/>
        <end position="193"/>
    </location>
</feature>
<keyword evidence="3" id="KW-1185">Reference proteome</keyword>
<feature type="transmembrane region" description="Helical" evidence="1">
    <location>
        <begin position="71"/>
        <end position="91"/>
    </location>
</feature>
<feature type="transmembrane region" description="Helical" evidence="1">
    <location>
        <begin position="297"/>
        <end position="319"/>
    </location>
</feature>
<comment type="caution">
    <text evidence="2">The sequence shown here is derived from an EMBL/GenBank/DDBJ whole genome shotgun (WGS) entry which is preliminary data.</text>
</comment>
<feature type="transmembrane region" description="Helical" evidence="1">
    <location>
        <begin position="236"/>
        <end position="257"/>
    </location>
</feature>
<dbReference type="Pfam" id="PF13593">
    <property type="entry name" value="SBF_like"/>
    <property type="match status" value="1"/>
</dbReference>
<evidence type="ECO:0000313" key="3">
    <source>
        <dbReference type="Proteomes" id="UP000603640"/>
    </source>
</evidence>
<feature type="transmembrane region" description="Helical" evidence="1">
    <location>
        <begin position="135"/>
        <end position="154"/>
    </location>
</feature>
<sequence>MPRGKASRFGLDWFLLALIGVIVLAYLWPQLGVDREPISLGEIAGYGVSVIFFFYGLRLSPEKLKVGLSSWRLHIVVQLCTFILFPLLMLPSHTFFEGSKNELLWLGTFYLAALPSTVSSSVVMVSIAGGNIPAAIFNASISSLIGIFITPLWMGLFLEASSEGFDIWSIMGKLVLQVLLPVILGIVLHRYWGNFAEKNKSKMRVFDQIIILLIVYTSFCESFARDMFSGYSIGTLFILGATMVGLFFLVYGLIYILSRLFGFNREDRITAIFCGSKKSLVHGTVMSKVLFPDANMVGIILLPIMIYHALQLLIASIISQRMARKEGEKSGMQVAS</sequence>
<keyword evidence="1" id="KW-0472">Membrane</keyword>
<keyword evidence="1" id="KW-1133">Transmembrane helix</keyword>
<evidence type="ECO:0000313" key="2">
    <source>
        <dbReference type="EMBL" id="MBC5994654.1"/>
    </source>
</evidence>
<dbReference type="PANTHER" id="PTHR18640">
    <property type="entry name" value="SOLUTE CARRIER FAMILY 10 MEMBER 7"/>
    <property type="match status" value="1"/>
</dbReference>
<feature type="transmembrane region" description="Helical" evidence="1">
    <location>
        <begin position="12"/>
        <end position="31"/>
    </location>
</feature>
<proteinExistence type="predicted"/>
<dbReference type="AlphaFoldDB" id="A0A923N9G0"/>
<protein>
    <submittedName>
        <fullName evidence="2">Bile acid:sodium symporter</fullName>
    </submittedName>
</protein>
<reference evidence="2" key="1">
    <citation type="submission" date="2020-08" db="EMBL/GenBank/DDBJ databases">
        <title>Pontibacter sp. SD6 16S ribosomal RNA gene Genome sequencing and assembly.</title>
        <authorList>
            <person name="Kang M."/>
        </authorList>
    </citation>
    <scope>NUCLEOTIDE SEQUENCE</scope>
    <source>
        <strain evidence="2">SD6</strain>
    </source>
</reference>
<dbReference type="GO" id="GO:0005886">
    <property type="term" value="C:plasma membrane"/>
    <property type="evidence" value="ECO:0007669"/>
    <property type="project" value="TreeGrafter"/>
</dbReference>
<dbReference type="Proteomes" id="UP000603640">
    <property type="component" value="Unassembled WGS sequence"/>
</dbReference>
<organism evidence="2 3">
    <name type="scientific">Pontibacter cellulosilyticus</name>
    <dbReference type="NCBI Taxonomy" id="1720253"/>
    <lineage>
        <taxon>Bacteria</taxon>
        <taxon>Pseudomonadati</taxon>
        <taxon>Bacteroidota</taxon>
        <taxon>Cytophagia</taxon>
        <taxon>Cytophagales</taxon>
        <taxon>Hymenobacteraceae</taxon>
        <taxon>Pontibacter</taxon>
    </lineage>
</organism>
<name>A0A923N9G0_9BACT</name>
<dbReference type="PIRSF" id="PIRSF026166">
    <property type="entry name" value="UCP026166"/>
    <property type="match status" value="1"/>
</dbReference>
<dbReference type="EMBL" id="JACRVF010000005">
    <property type="protein sequence ID" value="MBC5994654.1"/>
    <property type="molecule type" value="Genomic_DNA"/>
</dbReference>
<dbReference type="InterPro" id="IPR038770">
    <property type="entry name" value="Na+/solute_symporter_sf"/>
</dbReference>
<accession>A0A923N9G0</accession>
<keyword evidence="1" id="KW-0812">Transmembrane</keyword>